<dbReference type="InterPro" id="IPR020471">
    <property type="entry name" value="AKR"/>
</dbReference>
<dbReference type="GO" id="GO:0045290">
    <property type="term" value="F:D-arabinose 1-dehydrogenase [NAD(P)+] activity"/>
    <property type="evidence" value="ECO:0007669"/>
    <property type="project" value="InterPro"/>
</dbReference>
<dbReference type="STRING" id="45235.A0A2K3QND6"/>
<name>A0A2K3QND6_9HYPO</name>
<evidence type="ECO:0000259" key="2">
    <source>
        <dbReference type="Pfam" id="PF00248"/>
    </source>
</evidence>
<dbReference type="EMBL" id="NRSZ01000162">
    <property type="protein sequence ID" value="PNY29050.1"/>
    <property type="molecule type" value="Genomic_DNA"/>
</dbReference>
<organism evidence="3 4">
    <name type="scientific">Tolypocladium capitatum</name>
    <dbReference type="NCBI Taxonomy" id="45235"/>
    <lineage>
        <taxon>Eukaryota</taxon>
        <taxon>Fungi</taxon>
        <taxon>Dikarya</taxon>
        <taxon>Ascomycota</taxon>
        <taxon>Pezizomycotina</taxon>
        <taxon>Sordariomycetes</taxon>
        <taxon>Hypocreomycetidae</taxon>
        <taxon>Hypocreales</taxon>
        <taxon>Ophiocordycipitaceae</taxon>
        <taxon>Tolypocladium</taxon>
    </lineage>
</organism>
<dbReference type="SUPFAM" id="SSF51430">
    <property type="entry name" value="NAD(P)-linked oxidoreductase"/>
    <property type="match status" value="1"/>
</dbReference>
<dbReference type="Pfam" id="PF00248">
    <property type="entry name" value="Aldo_ket_red"/>
    <property type="match status" value="1"/>
</dbReference>
<dbReference type="PANTHER" id="PTHR42686">
    <property type="entry name" value="GH17980P-RELATED"/>
    <property type="match status" value="1"/>
</dbReference>
<dbReference type="OrthoDB" id="5286008at2759"/>
<evidence type="ECO:0000313" key="4">
    <source>
        <dbReference type="Proteomes" id="UP000236621"/>
    </source>
</evidence>
<dbReference type="Proteomes" id="UP000236621">
    <property type="component" value="Unassembled WGS sequence"/>
</dbReference>
<evidence type="ECO:0000313" key="3">
    <source>
        <dbReference type="EMBL" id="PNY29050.1"/>
    </source>
</evidence>
<dbReference type="PANTHER" id="PTHR42686:SF1">
    <property type="entry name" value="GH17980P-RELATED"/>
    <property type="match status" value="1"/>
</dbReference>
<dbReference type="Gene3D" id="3.20.20.100">
    <property type="entry name" value="NADP-dependent oxidoreductase domain"/>
    <property type="match status" value="1"/>
</dbReference>
<feature type="domain" description="NADP-dependent oxidoreductase" evidence="2">
    <location>
        <begin position="18"/>
        <end position="323"/>
    </location>
</feature>
<dbReference type="InterPro" id="IPR044480">
    <property type="entry name" value="Ara2-like"/>
</dbReference>
<dbReference type="AlphaFoldDB" id="A0A2K3QND6"/>
<protein>
    <submittedName>
        <fullName evidence="3">D-arabinose 1-dehydrogenase</fullName>
    </submittedName>
</protein>
<dbReference type="InterPro" id="IPR036812">
    <property type="entry name" value="NAD(P)_OxRdtase_dom_sf"/>
</dbReference>
<sequence length="394" mass="42904">MTVPPAVPRKPLSQVLPPLILGTATFNTQYHPDPTRMPYTDVVRRALEHNIVAFDTSPYYGPSEILLGDALRTLAPPRQGYFLITKAGRIAASEFDYSPTWIRYSVCRSLERLGTQYLDLVYAHDVEFVSPAEVLGAVQELRRLRDQGLVRHVGISGYPVDVLASLAEMILEQTGEPLDAVMSYGHFCLQNGQLGRPDLLARFRSAGVECVLNASMLGMGLLTTRGVDNGPMASWHPAPPALRSACNDLASIASQHGEHLEEVAIRWALANWARVGAPFGTAAYPSSVLAHASVDQDRLPSRIGVSVMGVSTVDELEETWSSWKGVVGLTGGADDGSPQREDKIAAIVRDQMWPSLGSWRDYAWESGGEAFANLRTVEGAIPRDDVAERCGLIP</sequence>
<accession>A0A2K3QND6</accession>
<proteinExistence type="predicted"/>
<keyword evidence="1" id="KW-0560">Oxidoreductase</keyword>
<dbReference type="GO" id="GO:0070485">
    <property type="term" value="P:dehydro-D-arabinono-1,4-lactone biosynthetic process"/>
    <property type="evidence" value="ECO:0007669"/>
    <property type="project" value="TreeGrafter"/>
</dbReference>
<dbReference type="InterPro" id="IPR023210">
    <property type="entry name" value="NADP_OxRdtase_dom"/>
</dbReference>
<evidence type="ECO:0000256" key="1">
    <source>
        <dbReference type="ARBA" id="ARBA00023002"/>
    </source>
</evidence>
<dbReference type="GO" id="GO:0005829">
    <property type="term" value="C:cytosol"/>
    <property type="evidence" value="ECO:0007669"/>
    <property type="project" value="TreeGrafter"/>
</dbReference>
<keyword evidence="4" id="KW-1185">Reference proteome</keyword>
<reference evidence="3 4" key="1">
    <citation type="submission" date="2017-08" db="EMBL/GenBank/DDBJ databases">
        <title>Harnessing the power of phylogenomics to disentangle the directionality and signatures of interkingdom host jumping in the parasitic fungal genus Tolypocladium.</title>
        <authorList>
            <person name="Quandt C.A."/>
            <person name="Patterson W."/>
            <person name="Spatafora J.W."/>
        </authorList>
    </citation>
    <scope>NUCLEOTIDE SEQUENCE [LARGE SCALE GENOMIC DNA]</scope>
    <source>
        <strain evidence="3 4">CBS 113982</strain>
    </source>
</reference>
<comment type="caution">
    <text evidence="3">The sequence shown here is derived from an EMBL/GenBank/DDBJ whole genome shotgun (WGS) entry which is preliminary data.</text>
</comment>
<dbReference type="CDD" id="cd19164">
    <property type="entry name" value="AKR_ARA2"/>
    <property type="match status" value="1"/>
</dbReference>
<gene>
    <name evidence="3" type="ORF">TCAP_01030</name>
</gene>